<sequence>MKKLLIASTALVATASVAAADVAVSGNGRMGIVNDGTDTVFNSRIRIVFTASGETDGGLTFGGSIRADNAIGGAAGTAGSVFLAGESWKATMGDIDGAMEKAVGDLSGVGYVGNGDFNETAYLTGGEDEGLLLEASFSGATIYASAGQREGDDEVALGVSYTFGDWTVGAGYEDEDSASDAHMGLSVAGNVGDLGLKALYTKAGDATQLGLSVDYGFDAATVTAFYKVLDDGSTDADVYGLGVAYDLGGGAKVKAGYVDGDDALVGDARYDLGITMSF</sequence>
<evidence type="ECO:0000259" key="2">
    <source>
        <dbReference type="Pfam" id="PF13609"/>
    </source>
</evidence>
<keyword evidence="1" id="KW-0732">Signal</keyword>
<feature type="signal peptide" evidence="1">
    <location>
        <begin position="1"/>
        <end position="19"/>
    </location>
</feature>
<dbReference type="SUPFAM" id="SSF56935">
    <property type="entry name" value="Porins"/>
    <property type="match status" value="1"/>
</dbReference>
<accession>A0ABQ5VW12</accession>
<feature type="domain" description="Porin" evidence="2">
    <location>
        <begin position="7"/>
        <end position="259"/>
    </location>
</feature>
<evidence type="ECO:0000256" key="1">
    <source>
        <dbReference type="SAM" id="SignalP"/>
    </source>
</evidence>
<organism evidence="3 4">
    <name type="scientific">Amylibacter marinus</name>
    <dbReference type="NCBI Taxonomy" id="1475483"/>
    <lineage>
        <taxon>Bacteria</taxon>
        <taxon>Pseudomonadati</taxon>
        <taxon>Pseudomonadota</taxon>
        <taxon>Alphaproteobacteria</taxon>
        <taxon>Rhodobacterales</taxon>
        <taxon>Paracoccaceae</taxon>
        <taxon>Amylibacter</taxon>
    </lineage>
</organism>
<dbReference type="InterPro" id="IPR033900">
    <property type="entry name" value="Gram_neg_porin_domain"/>
</dbReference>
<evidence type="ECO:0000313" key="3">
    <source>
        <dbReference type="EMBL" id="GLQ35406.1"/>
    </source>
</evidence>
<gene>
    <name evidence="3" type="ORF">GCM10007939_16890</name>
</gene>
<comment type="caution">
    <text evidence="3">The sequence shown here is derived from an EMBL/GenBank/DDBJ whole genome shotgun (WGS) entry which is preliminary data.</text>
</comment>
<reference evidence="4" key="1">
    <citation type="journal article" date="2019" name="Int. J. Syst. Evol. Microbiol.">
        <title>The Global Catalogue of Microorganisms (GCM) 10K type strain sequencing project: providing services to taxonomists for standard genome sequencing and annotation.</title>
        <authorList>
            <consortium name="The Broad Institute Genomics Platform"/>
            <consortium name="The Broad Institute Genome Sequencing Center for Infectious Disease"/>
            <person name="Wu L."/>
            <person name="Ma J."/>
        </authorList>
    </citation>
    <scope>NUCLEOTIDE SEQUENCE [LARGE SCALE GENOMIC DNA]</scope>
    <source>
        <strain evidence="4">NBRC 110140</strain>
    </source>
</reference>
<dbReference type="Pfam" id="PF13609">
    <property type="entry name" value="Porin_4"/>
    <property type="match status" value="1"/>
</dbReference>
<protein>
    <submittedName>
        <fullName evidence="3">Porin</fullName>
    </submittedName>
</protein>
<keyword evidence="4" id="KW-1185">Reference proteome</keyword>
<name>A0ABQ5VW12_9RHOB</name>
<dbReference type="RefSeq" id="WP_284377805.1">
    <property type="nucleotide sequence ID" value="NZ_BSNN01000004.1"/>
</dbReference>
<dbReference type="InterPro" id="IPR023614">
    <property type="entry name" value="Porin_dom_sf"/>
</dbReference>
<proteinExistence type="predicted"/>
<feature type="chain" id="PRO_5045435282" evidence="1">
    <location>
        <begin position="20"/>
        <end position="278"/>
    </location>
</feature>
<evidence type="ECO:0000313" key="4">
    <source>
        <dbReference type="Proteomes" id="UP001156694"/>
    </source>
</evidence>
<dbReference type="Gene3D" id="2.40.160.10">
    <property type="entry name" value="Porin"/>
    <property type="match status" value="1"/>
</dbReference>
<dbReference type="Proteomes" id="UP001156694">
    <property type="component" value="Unassembled WGS sequence"/>
</dbReference>
<dbReference type="EMBL" id="BSNN01000004">
    <property type="protein sequence ID" value="GLQ35406.1"/>
    <property type="molecule type" value="Genomic_DNA"/>
</dbReference>